<dbReference type="RefSeq" id="XP_040758795.1">
    <property type="nucleotide sequence ID" value="XM_040910084.1"/>
</dbReference>
<gene>
    <name evidence="1" type="ORF">LAESUDRAFT_731642</name>
</gene>
<dbReference type="InParanoid" id="A0A165BHA1"/>
<name>A0A165BHA1_9APHY</name>
<dbReference type="InterPro" id="IPR029063">
    <property type="entry name" value="SAM-dependent_MTases_sf"/>
</dbReference>
<dbReference type="GeneID" id="63827113"/>
<dbReference type="Proteomes" id="UP000076871">
    <property type="component" value="Unassembled WGS sequence"/>
</dbReference>
<dbReference type="EMBL" id="KV427671">
    <property type="protein sequence ID" value="KZT01055.1"/>
    <property type="molecule type" value="Genomic_DNA"/>
</dbReference>
<accession>A0A165BHA1</accession>
<reference evidence="1 2" key="1">
    <citation type="journal article" date="2016" name="Mol. Biol. Evol.">
        <title>Comparative Genomics of Early-Diverging Mushroom-Forming Fungi Provides Insights into the Origins of Lignocellulose Decay Capabilities.</title>
        <authorList>
            <person name="Nagy L.G."/>
            <person name="Riley R."/>
            <person name="Tritt A."/>
            <person name="Adam C."/>
            <person name="Daum C."/>
            <person name="Floudas D."/>
            <person name="Sun H."/>
            <person name="Yadav J.S."/>
            <person name="Pangilinan J."/>
            <person name="Larsson K.H."/>
            <person name="Matsuura K."/>
            <person name="Barry K."/>
            <person name="Labutti K."/>
            <person name="Kuo R."/>
            <person name="Ohm R.A."/>
            <person name="Bhattacharya S.S."/>
            <person name="Shirouzu T."/>
            <person name="Yoshinaga Y."/>
            <person name="Martin F.M."/>
            <person name="Grigoriev I.V."/>
            <person name="Hibbett D.S."/>
        </authorList>
    </citation>
    <scope>NUCLEOTIDE SEQUENCE [LARGE SCALE GENOMIC DNA]</scope>
    <source>
        <strain evidence="1 2">93-53</strain>
    </source>
</reference>
<keyword evidence="2" id="KW-1185">Reference proteome</keyword>
<dbReference type="OrthoDB" id="506498at2759"/>
<proteinExistence type="predicted"/>
<dbReference type="AlphaFoldDB" id="A0A165BHA1"/>
<protein>
    <submittedName>
        <fullName evidence="1">Uncharacterized protein</fullName>
    </submittedName>
</protein>
<organism evidence="1 2">
    <name type="scientific">Laetiporus sulphureus 93-53</name>
    <dbReference type="NCBI Taxonomy" id="1314785"/>
    <lineage>
        <taxon>Eukaryota</taxon>
        <taxon>Fungi</taxon>
        <taxon>Dikarya</taxon>
        <taxon>Basidiomycota</taxon>
        <taxon>Agaricomycotina</taxon>
        <taxon>Agaricomycetes</taxon>
        <taxon>Polyporales</taxon>
        <taxon>Laetiporus</taxon>
    </lineage>
</organism>
<evidence type="ECO:0000313" key="2">
    <source>
        <dbReference type="Proteomes" id="UP000076871"/>
    </source>
</evidence>
<sequence>MRSLYQTGRETLEDAEVLMLGGYCRRAHVRDGMNILDLEREWGILTLYLFEV</sequence>
<evidence type="ECO:0000313" key="1">
    <source>
        <dbReference type="EMBL" id="KZT01055.1"/>
    </source>
</evidence>
<dbReference type="Gene3D" id="3.40.50.150">
    <property type="entry name" value="Vaccinia Virus protein VP39"/>
    <property type="match status" value="1"/>
</dbReference>